<dbReference type="AlphaFoldDB" id="A0A6J6AS56"/>
<evidence type="ECO:0000313" key="2">
    <source>
        <dbReference type="EMBL" id="CAB4529562.1"/>
    </source>
</evidence>
<gene>
    <name evidence="2" type="ORF">UFOPK1399_00044</name>
</gene>
<reference evidence="2" key="1">
    <citation type="submission" date="2020-05" db="EMBL/GenBank/DDBJ databases">
        <authorList>
            <person name="Chiriac C."/>
            <person name="Salcher M."/>
            <person name="Ghai R."/>
            <person name="Kavagutti S V."/>
        </authorList>
    </citation>
    <scope>NUCLEOTIDE SEQUENCE</scope>
</reference>
<name>A0A6J6AS56_9ZZZZ</name>
<sequence length="226" mass="23279">MIKLLKRVILLVCVGFVVSQMLPSLADQLTPDPTVESAPAVASPSPTSSESASPSPSPSSSAEPSPDITYLESESPTAKAKIIDSASLFFKTPNSLQVDPRAKSVRMDSFALGGAEIVLVCANSNRANISLSAASDILVNGEGTRSLIISGSAPKVLSALTAGHGLTLNSQSRISEVTLTFQVSAVNKPSIDPDLCVPSQITRPVAISALGVDLGIVKAPVNMGKK</sequence>
<protein>
    <submittedName>
        <fullName evidence="2">Unannotated protein</fullName>
    </submittedName>
</protein>
<evidence type="ECO:0000256" key="1">
    <source>
        <dbReference type="SAM" id="MobiDB-lite"/>
    </source>
</evidence>
<feature type="region of interest" description="Disordered" evidence="1">
    <location>
        <begin position="32"/>
        <end position="70"/>
    </location>
</feature>
<organism evidence="2">
    <name type="scientific">freshwater metagenome</name>
    <dbReference type="NCBI Taxonomy" id="449393"/>
    <lineage>
        <taxon>unclassified sequences</taxon>
        <taxon>metagenomes</taxon>
        <taxon>ecological metagenomes</taxon>
    </lineage>
</organism>
<dbReference type="EMBL" id="CAEZSD010000003">
    <property type="protein sequence ID" value="CAB4529562.1"/>
    <property type="molecule type" value="Genomic_DNA"/>
</dbReference>
<proteinExistence type="predicted"/>
<accession>A0A6J6AS56</accession>
<feature type="compositionally biased region" description="Low complexity" evidence="1">
    <location>
        <begin position="33"/>
        <end position="66"/>
    </location>
</feature>